<evidence type="ECO:0000256" key="1">
    <source>
        <dbReference type="ARBA" id="ARBA00022670"/>
    </source>
</evidence>
<dbReference type="GO" id="GO:0004252">
    <property type="term" value="F:serine-type endopeptidase activity"/>
    <property type="evidence" value="ECO:0007669"/>
    <property type="project" value="InterPro"/>
</dbReference>
<evidence type="ECO:0000256" key="2">
    <source>
        <dbReference type="ARBA" id="ARBA00022801"/>
    </source>
</evidence>
<keyword evidence="6" id="KW-1185">Reference proteome</keyword>
<evidence type="ECO:0000256" key="3">
    <source>
        <dbReference type="ARBA" id="ARBA00022825"/>
    </source>
</evidence>
<protein>
    <recommendedName>
        <fullName evidence="4">Peptidase S8/S53 domain-containing protein</fullName>
    </recommendedName>
</protein>
<keyword evidence="3" id="KW-0720">Serine protease</keyword>
<reference evidence="5" key="1">
    <citation type="submission" date="2023-06" db="EMBL/GenBank/DDBJ databases">
        <title>Genome-scale phylogeny and comparative genomics of the fungal order Sordariales.</title>
        <authorList>
            <consortium name="Lawrence Berkeley National Laboratory"/>
            <person name="Hensen N."/>
            <person name="Bonometti L."/>
            <person name="Westerberg I."/>
            <person name="Brannstrom I.O."/>
            <person name="Guillou S."/>
            <person name="Cros-Aarteil S."/>
            <person name="Calhoun S."/>
            <person name="Haridas S."/>
            <person name="Kuo A."/>
            <person name="Mondo S."/>
            <person name="Pangilinan J."/>
            <person name="Riley R."/>
            <person name="Labutti K."/>
            <person name="Andreopoulos B."/>
            <person name="Lipzen A."/>
            <person name="Chen C."/>
            <person name="Yanf M."/>
            <person name="Daum C."/>
            <person name="Ng V."/>
            <person name="Clum A."/>
            <person name="Steindorff A."/>
            <person name="Ohm R."/>
            <person name="Martin F."/>
            <person name="Silar P."/>
            <person name="Natvig D."/>
            <person name="Lalanne C."/>
            <person name="Gautier V."/>
            <person name="Ament-Velasquez S.L."/>
            <person name="Kruys A."/>
            <person name="Hutchinson M.I."/>
            <person name="Powell A.J."/>
            <person name="Barry K."/>
            <person name="Miller A.N."/>
            <person name="Grigoriev I.V."/>
            <person name="Debuchy R."/>
            <person name="Gladieux P."/>
            <person name="Thoren M.H."/>
            <person name="Johannesson H."/>
        </authorList>
    </citation>
    <scope>NUCLEOTIDE SEQUENCE</scope>
    <source>
        <strain evidence="5">CBS 606.72</strain>
    </source>
</reference>
<gene>
    <name evidence="5" type="ORF">B0T14DRAFT_517359</name>
</gene>
<proteinExistence type="predicted"/>
<evidence type="ECO:0000313" key="6">
    <source>
        <dbReference type="Proteomes" id="UP001175000"/>
    </source>
</evidence>
<keyword evidence="2" id="KW-0378">Hydrolase</keyword>
<dbReference type="InterPro" id="IPR000209">
    <property type="entry name" value="Peptidase_S8/S53_dom"/>
</dbReference>
<dbReference type="InterPro" id="IPR023828">
    <property type="entry name" value="Peptidase_S8_Ser-AS"/>
</dbReference>
<dbReference type="Proteomes" id="UP001175000">
    <property type="component" value="Unassembled WGS sequence"/>
</dbReference>
<dbReference type="AlphaFoldDB" id="A0AA39WZB3"/>
<name>A0AA39WZB3_9PEZI</name>
<organism evidence="5 6">
    <name type="scientific">Immersiella caudata</name>
    <dbReference type="NCBI Taxonomy" id="314043"/>
    <lineage>
        <taxon>Eukaryota</taxon>
        <taxon>Fungi</taxon>
        <taxon>Dikarya</taxon>
        <taxon>Ascomycota</taxon>
        <taxon>Pezizomycotina</taxon>
        <taxon>Sordariomycetes</taxon>
        <taxon>Sordariomycetidae</taxon>
        <taxon>Sordariales</taxon>
        <taxon>Lasiosphaeriaceae</taxon>
        <taxon>Immersiella</taxon>
    </lineage>
</organism>
<evidence type="ECO:0000313" key="5">
    <source>
        <dbReference type="EMBL" id="KAK0623985.1"/>
    </source>
</evidence>
<dbReference type="Gene3D" id="3.40.50.200">
    <property type="entry name" value="Peptidase S8/S53 domain"/>
    <property type="match status" value="1"/>
</dbReference>
<dbReference type="PROSITE" id="PS00138">
    <property type="entry name" value="SUBTILASE_SER"/>
    <property type="match status" value="1"/>
</dbReference>
<feature type="domain" description="Peptidase S8/S53" evidence="4">
    <location>
        <begin position="13"/>
        <end position="107"/>
    </location>
</feature>
<dbReference type="SUPFAM" id="SSF52743">
    <property type="entry name" value="Subtilisin-like"/>
    <property type="match status" value="1"/>
</dbReference>
<dbReference type="EMBL" id="JAULSU010000003">
    <property type="protein sequence ID" value="KAK0623985.1"/>
    <property type="molecule type" value="Genomic_DNA"/>
</dbReference>
<keyword evidence="1" id="KW-0645">Protease</keyword>
<evidence type="ECO:0000259" key="4">
    <source>
        <dbReference type="Pfam" id="PF00082"/>
    </source>
</evidence>
<comment type="caution">
    <text evidence="5">The sequence shown here is derived from an EMBL/GenBank/DDBJ whole genome shotgun (WGS) entry which is preliminary data.</text>
</comment>
<dbReference type="InterPro" id="IPR036852">
    <property type="entry name" value="Peptidase_S8/S53_dom_sf"/>
</dbReference>
<accession>A0AA39WZB3</accession>
<sequence>MNPSSPDYRGDSGAIIVGASTSTVPRRKMVWSNHGARVDVHSWGENITTTMCQEDPSGMGICNDSYEQFGGTSGASPIIVGAALSIQGMLAAKGRPKLNSVQMRELLKIGGTAAANPEAGNIGVQPDLKALIDGGHVN</sequence>
<dbReference type="GO" id="GO:0006508">
    <property type="term" value="P:proteolysis"/>
    <property type="evidence" value="ECO:0007669"/>
    <property type="project" value="UniProtKB-KW"/>
</dbReference>
<dbReference type="Pfam" id="PF00082">
    <property type="entry name" value="Peptidase_S8"/>
    <property type="match status" value="1"/>
</dbReference>